<dbReference type="AlphaFoldDB" id="A6JRE0"/>
<reference evidence="1 2" key="1">
    <citation type="submission" date="2005-09" db="EMBL/GenBank/DDBJ databases">
        <authorList>
            <person name="Mural R.J."/>
            <person name="Li P.W."/>
            <person name="Adams M.D."/>
            <person name="Amanatides P.G."/>
            <person name="Baden-Tillson H."/>
            <person name="Barnstead M."/>
            <person name="Chin S.H."/>
            <person name="Dew I."/>
            <person name="Evans C.A."/>
            <person name="Ferriera S."/>
            <person name="Flanigan M."/>
            <person name="Fosler C."/>
            <person name="Glodek A."/>
            <person name="Gu Z."/>
            <person name="Holt R.A."/>
            <person name="Jennings D."/>
            <person name="Kraft C.L."/>
            <person name="Lu F."/>
            <person name="Nguyen T."/>
            <person name="Nusskern D.R."/>
            <person name="Pfannkoch C.M."/>
            <person name="Sitter C."/>
            <person name="Sutton G.G."/>
            <person name="Venter J.C."/>
            <person name="Wang Z."/>
            <person name="Woodage T."/>
            <person name="Zheng X.H."/>
            <person name="Zhong F."/>
        </authorList>
    </citation>
    <scope>NUCLEOTIDE SEQUENCE [LARGE SCALE GENOMIC DNA]</scope>
    <source>
        <strain>BN</strain>
        <strain evidence="2">Sprague-Dawley</strain>
    </source>
</reference>
<organism evidence="1 2">
    <name type="scientific">Rattus norvegicus</name>
    <name type="common">Rat</name>
    <dbReference type="NCBI Taxonomy" id="10116"/>
    <lineage>
        <taxon>Eukaryota</taxon>
        <taxon>Metazoa</taxon>
        <taxon>Chordata</taxon>
        <taxon>Craniata</taxon>
        <taxon>Vertebrata</taxon>
        <taxon>Euteleostomi</taxon>
        <taxon>Mammalia</taxon>
        <taxon>Eutheria</taxon>
        <taxon>Euarchontoglires</taxon>
        <taxon>Glires</taxon>
        <taxon>Rodentia</taxon>
        <taxon>Myomorpha</taxon>
        <taxon>Muroidea</taxon>
        <taxon>Muridae</taxon>
        <taxon>Murinae</taxon>
        <taxon>Rattus</taxon>
    </lineage>
</organism>
<protein>
    <submittedName>
        <fullName evidence="1">RCG55369</fullName>
    </submittedName>
</protein>
<name>A6JRE0_RAT</name>
<accession>A6JRE0</accession>
<sequence length="36" mass="4297">MCKRWRGCRRSAEETHIFLQGLSWDGKTSWRPGGFR</sequence>
<evidence type="ECO:0000313" key="2">
    <source>
        <dbReference type="Proteomes" id="UP000234681"/>
    </source>
</evidence>
<dbReference type="EMBL" id="CH473997">
    <property type="protein sequence ID" value="EDL91797.1"/>
    <property type="molecule type" value="Genomic_DNA"/>
</dbReference>
<proteinExistence type="predicted"/>
<gene>
    <name evidence="1" type="ORF">rCG_55369</name>
</gene>
<dbReference type="Proteomes" id="UP000234681">
    <property type="component" value="Chromosome 9"/>
</dbReference>
<evidence type="ECO:0000313" key="1">
    <source>
        <dbReference type="EMBL" id="EDL91797.1"/>
    </source>
</evidence>